<proteinExistence type="predicted"/>
<dbReference type="InterPro" id="IPR032675">
    <property type="entry name" value="LRR_dom_sf"/>
</dbReference>
<dbReference type="Proteomes" id="UP000222542">
    <property type="component" value="Unassembled WGS sequence"/>
</dbReference>
<gene>
    <name evidence="1" type="ORF">T459_15341</name>
</gene>
<sequence>MWAEDLPPSFSNLCNVETLVVDKRGSHLVLSHTIWSLAKLRYVEREGTCSIFDLDIDKPTKLENLTSLKFLKLSCSVDSGDIFKRFPNLRTLGFCMDCSAAEQIYFPRLDVLNKLEKVGASVCCSGPKHVHQFDFHFPLCLKEVYLDGFNLTSDALNGIGDHYPTFKCWNYVQQASKGEKN</sequence>
<protein>
    <submittedName>
        <fullName evidence="1">Uncharacterized protein</fullName>
    </submittedName>
</protein>
<dbReference type="AlphaFoldDB" id="A0A2G2ZK20"/>
<keyword evidence="2" id="KW-1185">Reference proteome</keyword>
<evidence type="ECO:0000313" key="2">
    <source>
        <dbReference type="Proteomes" id="UP000222542"/>
    </source>
</evidence>
<dbReference type="Gene3D" id="3.80.10.10">
    <property type="entry name" value="Ribonuclease Inhibitor"/>
    <property type="match status" value="1"/>
</dbReference>
<dbReference type="SUPFAM" id="SSF52047">
    <property type="entry name" value="RNI-like"/>
    <property type="match status" value="1"/>
</dbReference>
<evidence type="ECO:0000313" key="1">
    <source>
        <dbReference type="EMBL" id="PHT82326.1"/>
    </source>
</evidence>
<name>A0A2G2ZK20_CAPAN</name>
<dbReference type="EMBL" id="AYRZ02000005">
    <property type="protein sequence ID" value="PHT82326.1"/>
    <property type="molecule type" value="Genomic_DNA"/>
</dbReference>
<comment type="caution">
    <text evidence="1">The sequence shown here is derived from an EMBL/GenBank/DDBJ whole genome shotgun (WGS) entry which is preliminary data.</text>
</comment>
<organism evidence="1 2">
    <name type="scientific">Capsicum annuum</name>
    <name type="common">Capsicum pepper</name>
    <dbReference type="NCBI Taxonomy" id="4072"/>
    <lineage>
        <taxon>Eukaryota</taxon>
        <taxon>Viridiplantae</taxon>
        <taxon>Streptophyta</taxon>
        <taxon>Embryophyta</taxon>
        <taxon>Tracheophyta</taxon>
        <taxon>Spermatophyta</taxon>
        <taxon>Magnoliopsida</taxon>
        <taxon>eudicotyledons</taxon>
        <taxon>Gunneridae</taxon>
        <taxon>Pentapetalae</taxon>
        <taxon>asterids</taxon>
        <taxon>lamiids</taxon>
        <taxon>Solanales</taxon>
        <taxon>Solanaceae</taxon>
        <taxon>Solanoideae</taxon>
        <taxon>Capsiceae</taxon>
        <taxon>Capsicum</taxon>
    </lineage>
</organism>
<dbReference type="PANTHER" id="PTHR15140:SF38">
    <property type="entry name" value="NB-ARC DOMAIN-CONTAINING PROTEIN"/>
    <property type="match status" value="1"/>
</dbReference>
<reference evidence="1 2" key="2">
    <citation type="journal article" date="2017" name="Genome Biol.">
        <title>New reference genome sequences of hot pepper reveal the massive evolution of plant disease-resistance genes by retroduplication.</title>
        <authorList>
            <person name="Kim S."/>
            <person name="Park J."/>
            <person name="Yeom S.I."/>
            <person name="Kim Y.M."/>
            <person name="Seo E."/>
            <person name="Kim K.T."/>
            <person name="Kim M.S."/>
            <person name="Lee J.M."/>
            <person name="Cheong K."/>
            <person name="Shin H.S."/>
            <person name="Kim S.B."/>
            <person name="Han K."/>
            <person name="Lee J."/>
            <person name="Park M."/>
            <person name="Lee H.A."/>
            <person name="Lee H.Y."/>
            <person name="Lee Y."/>
            <person name="Oh S."/>
            <person name="Lee J.H."/>
            <person name="Choi E."/>
            <person name="Choi E."/>
            <person name="Lee S.E."/>
            <person name="Jeon J."/>
            <person name="Kim H."/>
            <person name="Choi G."/>
            <person name="Song H."/>
            <person name="Lee J."/>
            <person name="Lee S.C."/>
            <person name="Kwon J.K."/>
            <person name="Lee H.Y."/>
            <person name="Koo N."/>
            <person name="Hong Y."/>
            <person name="Kim R.W."/>
            <person name="Kang W.H."/>
            <person name="Huh J.H."/>
            <person name="Kang B.C."/>
            <person name="Yang T.J."/>
            <person name="Lee Y.H."/>
            <person name="Bennetzen J.L."/>
            <person name="Choi D."/>
        </authorList>
    </citation>
    <scope>NUCLEOTIDE SEQUENCE [LARGE SCALE GENOMIC DNA]</scope>
    <source>
        <strain evidence="2">cv. CM334</strain>
    </source>
</reference>
<dbReference type="PANTHER" id="PTHR15140">
    <property type="entry name" value="TUBULIN-SPECIFIC CHAPERONE E"/>
    <property type="match status" value="1"/>
</dbReference>
<dbReference type="Gramene" id="PHT82326">
    <property type="protein sequence ID" value="PHT82326"/>
    <property type="gene ID" value="T459_15341"/>
</dbReference>
<reference evidence="1 2" key="1">
    <citation type="journal article" date="2014" name="Nat. Genet.">
        <title>Genome sequence of the hot pepper provides insights into the evolution of pungency in Capsicum species.</title>
        <authorList>
            <person name="Kim S."/>
            <person name="Park M."/>
            <person name="Yeom S.I."/>
            <person name="Kim Y.M."/>
            <person name="Lee J.M."/>
            <person name="Lee H.A."/>
            <person name="Seo E."/>
            <person name="Choi J."/>
            <person name="Cheong K."/>
            <person name="Kim K.T."/>
            <person name="Jung K."/>
            <person name="Lee G.W."/>
            <person name="Oh S.K."/>
            <person name="Bae C."/>
            <person name="Kim S.B."/>
            <person name="Lee H.Y."/>
            <person name="Kim S.Y."/>
            <person name="Kim M.S."/>
            <person name="Kang B.C."/>
            <person name="Jo Y.D."/>
            <person name="Yang H.B."/>
            <person name="Jeong H.J."/>
            <person name="Kang W.H."/>
            <person name="Kwon J.K."/>
            <person name="Shin C."/>
            <person name="Lim J.Y."/>
            <person name="Park J.H."/>
            <person name="Huh J.H."/>
            <person name="Kim J.S."/>
            <person name="Kim B.D."/>
            <person name="Cohen O."/>
            <person name="Paran I."/>
            <person name="Suh M.C."/>
            <person name="Lee S.B."/>
            <person name="Kim Y.K."/>
            <person name="Shin Y."/>
            <person name="Noh S.J."/>
            <person name="Park J."/>
            <person name="Seo Y.S."/>
            <person name="Kwon S.Y."/>
            <person name="Kim H.A."/>
            <person name="Park J.M."/>
            <person name="Kim H.J."/>
            <person name="Choi S.B."/>
            <person name="Bosland P.W."/>
            <person name="Reeves G."/>
            <person name="Jo S.H."/>
            <person name="Lee B.W."/>
            <person name="Cho H.T."/>
            <person name="Choi H.S."/>
            <person name="Lee M.S."/>
            <person name="Yu Y."/>
            <person name="Do Choi Y."/>
            <person name="Park B.S."/>
            <person name="van Deynze A."/>
            <person name="Ashrafi H."/>
            <person name="Hill T."/>
            <person name="Kim W.T."/>
            <person name="Pai H.S."/>
            <person name="Ahn H.K."/>
            <person name="Yeam I."/>
            <person name="Giovannoni J.J."/>
            <person name="Rose J.K."/>
            <person name="Sorensen I."/>
            <person name="Lee S.J."/>
            <person name="Kim R.W."/>
            <person name="Choi I.Y."/>
            <person name="Choi B.S."/>
            <person name="Lim J.S."/>
            <person name="Lee Y.H."/>
            <person name="Choi D."/>
        </authorList>
    </citation>
    <scope>NUCLEOTIDE SEQUENCE [LARGE SCALE GENOMIC DNA]</scope>
    <source>
        <strain evidence="2">cv. CM334</strain>
    </source>
</reference>
<accession>A0A2G2ZK20</accession>